<evidence type="ECO:0000313" key="1">
    <source>
        <dbReference type="EMBL" id="AND79178.1"/>
    </source>
</evidence>
<protein>
    <submittedName>
        <fullName evidence="1">Uncharacterized protein</fullName>
    </submittedName>
</protein>
<keyword evidence="2" id="KW-1185">Reference proteome</keyword>
<organism evidence="1 2">
    <name type="scientific">Streptococcus pantholopis</name>
    <dbReference type="NCBI Taxonomy" id="1811193"/>
    <lineage>
        <taxon>Bacteria</taxon>
        <taxon>Bacillati</taxon>
        <taxon>Bacillota</taxon>
        <taxon>Bacilli</taxon>
        <taxon>Lactobacillales</taxon>
        <taxon>Streptococcaceae</taxon>
        <taxon>Streptococcus</taxon>
    </lineage>
</organism>
<dbReference type="Proteomes" id="UP000077317">
    <property type="component" value="Chromosome"/>
</dbReference>
<reference evidence="1 2" key="1">
    <citation type="journal article" date="2016" name="Int. J. Syst. Evol. Microbiol.">
        <title>Streptococcuspantholopis sp. nov., isolated from faeces of the Tibetan antelope (Pantholops hodgsonii).</title>
        <authorList>
            <person name="Bai X."/>
            <person name="Xiong Y."/>
            <person name="Lu S."/>
            <person name="Jin D."/>
            <person name="Lai X."/>
            <person name="Yang J."/>
            <person name="Niu L."/>
            <person name="Hu S."/>
            <person name="Meng X."/>
            <person name="Pu J."/>
            <person name="Ye C."/>
            <person name="Xu J."/>
        </authorList>
    </citation>
    <scope>NUCLEOTIDE SEQUENCE [LARGE SCALE GENOMIC DNA]</scope>
    <source>
        <strain evidence="1 2">TA 26</strain>
    </source>
</reference>
<gene>
    <name evidence="1" type="ORF">A0O21_03620</name>
</gene>
<proteinExistence type="predicted"/>
<accession>A0A172Q6T9</accession>
<dbReference type="STRING" id="1811193.A0O21_03620"/>
<sequence>MQAGLNLRLAAAQSFRLLFQKTCCRERLLKKGAAGFGLRQRRPLIKLQKTFPCQPLIRHVRKSFLS</sequence>
<dbReference type="KEGG" id="spat:A0O21_03620"/>
<name>A0A172Q6T9_9STRE</name>
<dbReference type="AlphaFoldDB" id="A0A172Q6T9"/>
<evidence type="ECO:0000313" key="2">
    <source>
        <dbReference type="Proteomes" id="UP000077317"/>
    </source>
</evidence>
<reference evidence="2" key="2">
    <citation type="submission" date="2016-03" db="EMBL/GenBank/DDBJ databases">
        <title>Streptococcus antelopensis sp. nov., isolated from the feces of the Tibetan antelope (Pantholops hodgsonii) in Hoh Xil National Nature Reserve, Qinghai, China.</title>
        <authorList>
            <person name="Bai X."/>
        </authorList>
    </citation>
    <scope>NUCLEOTIDE SEQUENCE [LARGE SCALE GENOMIC DNA]</scope>
    <source>
        <strain evidence="2">TA 26</strain>
    </source>
</reference>
<dbReference type="EMBL" id="CP014699">
    <property type="protein sequence ID" value="AND79178.1"/>
    <property type="molecule type" value="Genomic_DNA"/>
</dbReference>